<feature type="domain" description="Siderophore-interacting FAD-binding" evidence="2">
    <location>
        <begin position="13"/>
        <end position="122"/>
    </location>
</feature>
<evidence type="ECO:0000313" key="3">
    <source>
        <dbReference type="EMBL" id="NHN56601.1"/>
    </source>
</evidence>
<sequence>MSAYRPFDVRLARREVRSPSYLRITLSGNDLRECGDVVLDQRVKLLLGGDLDAVLGQDEWFAALRALPAQQQPSLRTFTLAAVRREVGEVDIDVVLHEPCEGPAASFAATEPIGTRAGLVAPVRGAEGADEIGVAWRPGAAREVWVVADETAVPAAANIATALTPGHAATLVLEVPRADDIRPLDAPSGTTVRWCARDRGESALDHLPFPCGPVQAFTAEEALWDETSGEGRYLWVAGEMSWVATIRRSARAAGIDRQGSSFMGYWRRGGTIS</sequence>
<dbReference type="Pfam" id="PF04954">
    <property type="entry name" value="SIP"/>
    <property type="match status" value="1"/>
</dbReference>
<dbReference type="CDD" id="cd06193">
    <property type="entry name" value="siderophore_interacting"/>
    <property type="match status" value="1"/>
</dbReference>
<dbReference type="InterPro" id="IPR013113">
    <property type="entry name" value="SIP_FAD-bd"/>
</dbReference>
<dbReference type="InterPro" id="IPR007037">
    <property type="entry name" value="SIP_rossman_dom"/>
</dbReference>
<name>A0A967B0M1_9MICO</name>
<reference evidence="3" key="1">
    <citation type="submission" date="2020-03" db="EMBL/GenBank/DDBJ databases">
        <title>Draft sequencing of Calidifontibacter sp. DB0510.</title>
        <authorList>
            <person name="Kim D.-U."/>
        </authorList>
    </citation>
    <scope>NUCLEOTIDE SEQUENCE</scope>
    <source>
        <strain evidence="3">DB0510</strain>
    </source>
</reference>
<dbReference type="InterPro" id="IPR039261">
    <property type="entry name" value="FNR_nucleotide-bd"/>
</dbReference>
<dbReference type="Pfam" id="PF08021">
    <property type="entry name" value="FAD_binding_9"/>
    <property type="match status" value="1"/>
</dbReference>
<comment type="caution">
    <text evidence="3">The sequence shown here is derived from an EMBL/GenBank/DDBJ whole genome shotgun (WGS) entry which is preliminary data.</text>
</comment>
<accession>A0A967B0M1</accession>
<dbReference type="PANTHER" id="PTHR30157:SF0">
    <property type="entry name" value="NADPH-DEPENDENT FERRIC-CHELATE REDUCTASE"/>
    <property type="match status" value="1"/>
</dbReference>
<evidence type="ECO:0000259" key="1">
    <source>
        <dbReference type="Pfam" id="PF04954"/>
    </source>
</evidence>
<organism evidence="3 4">
    <name type="scientific">Metallococcus carri</name>
    <dbReference type="NCBI Taxonomy" id="1656884"/>
    <lineage>
        <taxon>Bacteria</taxon>
        <taxon>Bacillati</taxon>
        <taxon>Actinomycetota</taxon>
        <taxon>Actinomycetes</taxon>
        <taxon>Micrococcales</taxon>
        <taxon>Dermacoccaceae</taxon>
        <taxon>Metallococcus</taxon>
    </lineage>
</organism>
<gene>
    <name evidence="3" type="ORF">G9U51_12505</name>
</gene>
<keyword evidence="4" id="KW-1185">Reference proteome</keyword>
<evidence type="ECO:0000313" key="4">
    <source>
        <dbReference type="Proteomes" id="UP000744769"/>
    </source>
</evidence>
<dbReference type="InterPro" id="IPR039374">
    <property type="entry name" value="SIP_fam"/>
</dbReference>
<proteinExistence type="predicted"/>
<feature type="domain" description="SIP-like Rossmann fold" evidence="1">
    <location>
        <begin position="142"/>
        <end position="269"/>
    </location>
</feature>
<dbReference type="Proteomes" id="UP000744769">
    <property type="component" value="Unassembled WGS sequence"/>
</dbReference>
<evidence type="ECO:0000259" key="2">
    <source>
        <dbReference type="Pfam" id="PF08021"/>
    </source>
</evidence>
<dbReference type="RefSeq" id="WP_166197269.1">
    <property type="nucleotide sequence ID" value="NZ_JAAOIV010000009.1"/>
</dbReference>
<dbReference type="Gene3D" id="3.40.50.80">
    <property type="entry name" value="Nucleotide-binding domain of ferredoxin-NADP reductase (FNR) module"/>
    <property type="match status" value="1"/>
</dbReference>
<protein>
    <submittedName>
        <fullName evidence="3">Siderophore-interacting protein</fullName>
    </submittedName>
</protein>
<dbReference type="AlphaFoldDB" id="A0A967B0M1"/>
<dbReference type="Gene3D" id="2.40.30.10">
    <property type="entry name" value="Translation factors"/>
    <property type="match status" value="1"/>
</dbReference>
<dbReference type="EMBL" id="JAAOIV010000009">
    <property type="protein sequence ID" value="NHN56601.1"/>
    <property type="molecule type" value="Genomic_DNA"/>
</dbReference>
<dbReference type="PANTHER" id="PTHR30157">
    <property type="entry name" value="FERRIC REDUCTASE, NADPH-DEPENDENT"/>
    <property type="match status" value="1"/>
</dbReference>